<evidence type="ECO:0000313" key="2">
    <source>
        <dbReference type="Proteomes" id="UP000774617"/>
    </source>
</evidence>
<gene>
    <name evidence="1" type="ORF">B0J12DRAFT_194476</name>
</gene>
<reference evidence="1 2" key="1">
    <citation type="journal article" date="2021" name="Nat. Commun.">
        <title>Genetic determinants of endophytism in the Arabidopsis root mycobiome.</title>
        <authorList>
            <person name="Mesny F."/>
            <person name="Miyauchi S."/>
            <person name="Thiergart T."/>
            <person name="Pickel B."/>
            <person name="Atanasova L."/>
            <person name="Karlsson M."/>
            <person name="Huettel B."/>
            <person name="Barry K.W."/>
            <person name="Haridas S."/>
            <person name="Chen C."/>
            <person name="Bauer D."/>
            <person name="Andreopoulos W."/>
            <person name="Pangilinan J."/>
            <person name="LaButti K."/>
            <person name="Riley R."/>
            <person name="Lipzen A."/>
            <person name="Clum A."/>
            <person name="Drula E."/>
            <person name="Henrissat B."/>
            <person name="Kohler A."/>
            <person name="Grigoriev I.V."/>
            <person name="Martin F.M."/>
            <person name="Hacquard S."/>
        </authorList>
    </citation>
    <scope>NUCLEOTIDE SEQUENCE [LARGE SCALE GENOMIC DNA]</scope>
    <source>
        <strain evidence="1 2">MPI-SDFR-AT-0080</strain>
    </source>
</reference>
<evidence type="ECO:0000313" key="1">
    <source>
        <dbReference type="EMBL" id="KAH7043886.1"/>
    </source>
</evidence>
<organism evidence="1 2">
    <name type="scientific">Macrophomina phaseolina</name>
    <dbReference type="NCBI Taxonomy" id="35725"/>
    <lineage>
        <taxon>Eukaryota</taxon>
        <taxon>Fungi</taxon>
        <taxon>Dikarya</taxon>
        <taxon>Ascomycota</taxon>
        <taxon>Pezizomycotina</taxon>
        <taxon>Dothideomycetes</taxon>
        <taxon>Dothideomycetes incertae sedis</taxon>
        <taxon>Botryosphaeriales</taxon>
        <taxon>Botryosphaeriaceae</taxon>
        <taxon>Macrophomina</taxon>
    </lineage>
</organism>
<name>A0ABQ8G3N1_9PEZI</name>
<sequence length="323" mass="35591">MPLILPAAPLRPACSCPAANDHPPAGSARPHFPATCPASLCPRPQALSACLLSLSTSSNPVHNLLPKTLPHCRAMSRLYNYLFGNRHEQEMETKLQLLERKIEDAEIMGRYRDAKLVALLDRIECLETEFTRQKTTLLQQKTALEEQLVHARRTRSSSTLQPLQPITDTPKPAIASADVFLVDPETARPLTAFKFADCIAPDRRERGAEASPALLDEPFFKNKMKASLEAYGHPAPPAGSLYRCDTMSRINNSGELGNSAKDMYQSNEKGQMAYCLRNDNPHPGEVVTSSTQTTPLRLLGVARPAKLKLHQCSPPDPAEQPLQ</sequence>
<accession>A0ABQ8G3N1</accession>
<proteinExistence type="predicted"/>
<comment type="caution">
    <text evidence="1">The sequence shown here is derived from an EMBL/GenBank/DDBJ whole genome shotgun (WGS) entry which is preliminary data.</text>
</comment>
<dbReference type="EMBL" id="JAGTJR010000022">
    <property type="protein sequence ID" value="KAH7043886.1"/>
    <property type="molecule type" value="Genomic_DNA"/>
</dbReference>
<protein>
    <submittedName>
        <fullName evidence="1">Uncharacterized protein</fullName>
    </submittedName>
</protein>
<dbReference type="Proteomes" id="UP000774617">
    <property type="component" value="Unassembled WGS sequence"/>
</dbReference>
<keyword evidence="2" id="KW-1185">Reference proteome</keyword>